<proteinExistence type="predicted"/>
<sequence>MRSIFGTQFKQKVAIKKLKSLIIWLTRNNNTFNGQRHPITSHQTITLSNEYNLVISKQAKEKTTIAVKWEPPALETYKLNVDASVK</sequence>
<dbReference type="AlphaFoldDB" id="A0AAN8YCR4"/>
<keyword evidence="2" id="KW-1185">Reference proteome</keyword>
<protein>
    <submittedName>
        <fullName evidence="1">Uncharacterized protein</fullName>
    </submittedName>
</protein>
<evidence type="ECO:0000313" key="1">
    <source>
        <dbReference type="EMBL" id="KAK6786776.1"/>
    </source>
</evidence>
<gene>
    <name evidence="1" type="ORF">RDI58_015301</name>
</gene>
<comment type="caution">
    <text evidence="1">The sequence shown here is derived from an EMBL/GenBank/DDBJ whole genome shotgun (WGS) entry which is preliminary data.</text>
</comment>
<accession>A0AAN8YCR4</accession>
<organism evidence="1 2">
    <name type="scientific">Solanum bulbocastanum</name>
    <name type="common">Wild potato</name>
    <dbReference type="NCBI Taxonomy" id="147425"/>
    <lineage>
        <taxon>Eukaryota</taxon>
        <taxon>Viridiplantae</taxon>
        <taxon>Streptophyta</taxon>
        <taxon>Embryophyta</taxon>
        <taxon>Tracheophyta</taxon>
        <taxon>Spermatophyta</taxon>
        <taxon>Magnoliopsida</taxon>
        <taxon>eudicotyledons</taxon>
        <taxon>Gunneridae</taxon>
        <taxon>Pentapetalae</taxon>
        <taxon>asterids</taxon>
        <taxon>lamiids</taxon>
        <taxon>Solanales</taxon>
        <taxon>Solanaceae</taxon>
        <taxon>Solanoideae</taxon>
        <taxon>Solaneae</taxon>
        <taxon>Solanum</taxon>
    </lineage>
</organism>
<dbReference type="EMBL" id="JBANQN010000006">
    <property type="protein sequence ID" value="KAK6786776.1"/>
    <property type="molecule type" value="Genomic_DNA"/>
</dbReference>
<reference evidence="1 2" key="1">
    <citation type="submission" date="2024-02" db="EMBL/GenBank/DDBJ databases">
        <title>de novo genome assembly of Solanum bulbocastanum strain 11H21.</title>
        <authorList>
            <person name="Hosaka A.J."/>
        </authorList>
    </citation>
    <scope>NUCLEOTIDE SEQUENCE [LARGE SCALE GENOMIC DNA]</scope>
    <source>
        <tissue evidence="1">Young leaves</tissue>
    </source>
</reference>
<evidence type="ECO:0000313" key="2">
    <source>
        <dbReference type="Proteomes" id="UP001371456"/>
    </source>
</evidence>
<name>A0AAN8YCR4_SOLBU</name>
<dbReference type="Proteomes" id="UP001371456">
    <property type="component" value="Unassembled WGS sequence"/>
</dbReference>